<dbReference type="InterPro" id="IPR038408">
    <property type="entry name" value="GNK2_sf"/>
</dbReference>
<feature type="region of interest" description="Disordered" evidence="3">
    <location>
        <begin position="151"/>
        <end position="170"/>
    </location>
</feature>
<evidence type="ECO:0000256" key="3">
    <source>
        <dbReference type="SAM" id="MobiDB-lite"/>
    </source>
</evidence>
<reference evidence="6" key="1">
    <citation type="journal article" date="2021" name="J. Hered.">
        <title>Genome Assembly of Salicaceae Populus deltoides (Eastern Cottonwood) I-69 Based on Nanopore Sequencing and Hi-C Technologies.</title>
        <authorList>
            <person name="Bai S."/>
            <person name="Wu H."/>
            <person name="Zhang J."/>
            <person name="Pan Z."/>
            <person name="Zhao W."/>
            <person name="Li Z."/>
            <person name="Tong C."/>
        </authorList>
    </citation>
    <scope>NUCLEOTIDE SEQUENCE</scope>
    <source>
        <tissue evidence="6">Leaf</tissue>
    </source>
</reference>
<dbReference type="PROSITE" id="PS51473">
    <property type="entry name" value="GNK2"/>
    <property type="match status" value="1"/>
</dbReference>
<dbReference type="Proteomes" id="UP000807159">
    <property type="component" value="Chromosome 4"/>
</dbReference>
<feature type="signal peptide" evidence="4">
    <location>
        <begin position="1"/>
        <end position="33"/>
    </location>
</feature>
<evidence type="ECO:0000259" key="5">
    <source>
        <dbReference type="PROSITE" id="PS51473"/>
    </source>
</evidence>
<organism evidence="6 7">
    <name type="scientific">Populus deltoides</name>
    <name type="common">Eastern poplar</name>
    <name type="synonym">Eastern cottonwood</name>
    <dbReference type="NCBI Taxonomy" id="3696"/>
    <lineage>
        <taxon>Eukaryota</taxon>
        <taxon>Viridiplantae</taxon>
        <taxon>Streptophyta</taxon>
        <taxon>Embryophyta</taxon>
        <taxon>Tracheophyta</taxon>
        <taxon>Spermatophyta</taxon>
        <taxon>Magnoliopsida</taxon>
        <taxon>eudicotyledons</taxon>
        <taxon>Gunneridae</taxon>
        <taxon>Pentapetalae</taxon>
        <taxon>rosids</taxon>
        <taxon>fabids</taxon>
        <taxon>Malpighiales</taxon>
        <taxon>Salicaceae</taxon>
        <taxon>Saliceae</taxon>
        <taxon>Populus</taxon>
    </lineage>
</organism>
<keyword evidence="7" id="KW-1185">Reference proteome</keyword>
<evidence type="ECO:0000313" key="6">
    <source>
        <dbReference type="EMBL" id="KAH8512057.1"/>
    </source>
</evidence>
<dbReference type="EMBL" id="JACEGQ020000004">
    <property type="protein sequence ID" value="KAH8512057.1"/>
    <property type="molecule type" value="Genomic_DNA"/>
</dbReference>
<dbReference type="Gene3D" id="3.30.430.20">
    <property type="entry name" value="Gnk2 domain, C-X8-C-X2-C motif"/>
    <property type="match status" value="1"/>
</dbReference>
<protein>
    <recommendedName>
        <fullName evidence="5">Gnk2-homologous domain-containing protein</fullName>
    </recommendedName>
</protein>
<dbReference type="Pfam" id="PF01657">
    <property type="entry name" value="Stress-antifung"/>
    <property type="match status" value="1"/>
</dbReference>
<feature type="domain" description="Gnk2-homologous" evidence="5">
    <location>
        <begin position="60"/>
        <end position="169"/>
    </location>
</feature>
<dbReference type="InterPro" id="IPR002902">
    <property type="entry name" value="GNK2"/>
</dbReference>
<keyword evidence="2" id="KW-0677">Repeat</keyword>
<sequence>MRAASLLITQKMNSLKVNVILLSLLTLAIITQAQEDANYLYHNCQNATTSTLNSTYRVDQSPVYYIWKLQNITTEPQRFNNVVGAAVNDLAARAASAPPGAKKFAVNKTSFDAFRNIYSLAQCTPDLSSFDCNQCLSAAIASRSRLTASSTSARGSSFSPTSSFSDKTRR</sequence>
<feature type="chain" id="PRO_5035784997" description="Gnk2-homologous domain-containing protein" evidence="4">
    <location>
        <begin position="34"/>
        <end position="170"/>
    </location>
</feature>
<evidence type="ECO:0000256" key="2">
    <source>
        <dbReference type="ARBA" id="ARBA00022737"/>
    </source>
</evidence>
<evidence type="ECO:0000256" key="1">
    <source>
        <dbReference type="ARBA" id="ARBA00022729"/>
    </source>
</evidence>
<comment type="caution">
    <text evidence="6">The sequence shown here is derived from an EMBL/GenBank/DDBJ whole genome shotgun (WGS) entry which is preliminary data.</text>
</comment>
<evidence type="ECO:0000313" key="7">
    <source>
        <dbReference type="Proteomes" id="UP000807159"/>
    </source>
</evidence>
<name>A0A8T2Z3U9_POPDE</name>
<dbReference type="CDD" id="cd23509">
    <property type="entry name" value="Gnk2-like"/>
    <property type="match status" value="1"/>
</dbReference>
<gene>
    <name evidence="6" type="ORF">H0E87_009304</name>
</gene>
<accession>A0A8T2Z3U9</accession>
<evidence type="ECO:0000256" key="4">
    <source>
        <dbReference type="SAM" id="SignalP"/>
    </source>
</evidence>
<dbReference type="PANTHER" id="PTHR32099">
    <property type="entry name" value="CYSTEINE-RICH REPEAT SECRETORY PROTEIN"/>
    <property type="match status" value="1"/>
</dbReference>
<dbReference type="PANTHER" id="PTHR32099:SF110">
    <property type="entry name" value="CYSTEINE-RICH RECEPTOR-KINASE-LIKE PROTEIN"/>
    <property type="match status" value="1"/>
</dbReference>
<dbReference type="AlphaFoldDB" id="A0A8T2Z3U9"/>
<keyword evidence="1 4" id="KW-0732">Signal</keyword>
<proteinExistence type="predicted"/>